<accession>A0A1M7DIL9</accession>
<evidence type="ECO:0000313" key="1">
    <source>
        <dbReference type="EMBL" id="SHL79227.1"/>
    </source>
</evidence>
<keyword evidence="2" id="KW-1185">Reference proteome</keyword>
<sequence>MRTSAFVYPWDVVGDPAAAGRIAALGVQQVTLAAAYHSTRALTPRHPRHRVVTAEHSAALYPPDPKRWQGRELRPYAAGTWAAADDAWATAAAELRAAGLDVHSWVVLAHNSRLGAEHPDTSVVNAYGDRYPWAPCIAQEPVRAYLLDLAAEAAARPGAAGTELESLGWYGLAHLHAHDKIGGVPLGDAAHYLMSLCFCPWCRDGYADLGADPGELASAVRTALAPVWSDGGSDAAGLPGIERLLGARWTELTLSWRTGTAASLQEQAVAAVRAAAEPGFQVLMHADPAAYRCGANAGVRPAGILAHADGLVLPCPGGPAGAAGREAVLAPVAAHAGPHTVVAANFTVVSGMGGSPGTLAADVAHAAEAGANQLRLYHAGLASDADLAAVRAALPAG</sequence>
<dbReference type="STRING" id="310782.SAMN05216499_10684"/>
<dbReference type="Proteomes" id="UP000184111">
    <property type="component" value="Unassembled WGS sequence"/>
</dbReference>
<gene>
    <name evidence="1" type="ORF">SAMN05216499_10684</name>
</gene>
<evidence type="ECO:0008006" key="3">
    <source>
        <dbReference type="Google" id="ProtNLM"/>
    </source>
</evidence>
<dbReference type="AlphaFoldDB" id="A0A1M7DIL9"/>
<evidence type="ECO:0000313" key="2">
    <source>
        <dbReference type="Proteomes" id="UP000184111"/>
    </source>
</evidence>
<dbReference type="RefSeq" id="WP_073497043.1">
    <property type="nucleotide sequence ID" value="NZ_FRBI01000006.1"/>
</dbReference>
<name>A0A1M7DIL9_9ACTN</name>
<reference evidence="1 2" key="1">
    <citation type="submission" date="2016-11" db="EMBL/GenBank/DDBJ databases">
        <authorList>
            <person name="Jaros S."/>
            <person name="Januszkiewicz K."/>
            <person name="Wedrychowicz H."/>
        </authorList>
    </citation>
    <scope>NUCLEOTIDE SEQUENCE [LARGE SCALE GENOMIC DNA]</scope>
    <source>
        <strain evidence="1 2">CGMCC 4.2025</strain>
    </source>
</reference>
<organism evidence="1 2">
    <name type="scientific">Actinacidiphila paucisporea</name>
    <dbReference type="NCBI Taxonomy" id="310782"/>
    <lineage>
        <taxon>Bacteria</taxon>
        <taxon>Bacillati</taxon>
        <taxon>Actinomycetota</taxon>
        <taxon>Actinomycetes</taxon>
        <taxon>Kitasatosporales</taxon>
        <taxon>Streptomycetaceae</taxon>
        <taxon>Actinacidiphila</taxon>
    </lineage>
</organism>
<dbReference type="OrthoDB" id="8576080at2"/>
<protein>
    <recommendedName>
        <fullName evidence="3">Alanine-rich protein</fullName>
    </recommendedName>
</protein>
<dbReference type="EMBL" id="FRBI01000006">
    <property type="protein sequence ID" value="SHL79227.1"/>
    <property type="molecule type" value="Genomic_DNA"/>
</dbReference>
<proteinExistence type="predicted"/>